<feature type="region of interest" description="Disordered" evidence="8">
    <location>
        <begin position="70"/>
        <end position="105"/>
    </location>
</feature>
<feature type="compositionally biased region" description="Basic residues" evidence="8">
    <location>
        <begin position="88"/>
        <end position="98"/>
    </location>
</feature>
<protein>
    <recommendedName>
        <fullName evidence="6">Large ribosomal subunit protein P1</fullName>
    </recommendedName>
    <alternativeName>
        <fullName evidence="7">60S acidic ribosomal protein P1</fullName>
    </alternativeName>
</protein>
<dbReference type="Ensembl" id="ENSVURT00010005889.1">
    <property type="protein sequence ID" value="ENSVURP00010005203.1"/>
    <property type="gene ID" value="ENSVURG00010004088.1"/>
</dbReference>
<dbReference type="AlphaFoldDB" id="A0A4X2LZ21"/>
<evidence type="ECO:0000256" key="3">
    <source>
        <dbReference type="ARBA" id="ARBA00022980"/>
    </source>
</evidence>
<dbReference type="FunFam" id="1.10.10.1410:FF:000001">
    <property type="entry name" value="60S acidic ribosomal protein P1"/>
    <property type="match status" value="1"/>
</dbReference>
<evidence type="ECO:0000256" key="7">
    <source>
        <dbReference type="ARBA" id="ARBA00042918"/>
    </source>
</evidence>
<comment type="similarity">
    <text evidence="2">Belongs to the eukaryotic ribosomal protein P1/P2 family.</text>
</comment>
<dbReference type="Proteomes" id="UP000314987">
    <property type="component" value="Unassembled WGS sequence"/>
</dbReference>
<keyword evidence="4" id="KW-0687">Ribonucleoprotein</keyword>
<evidence type="ECO:0000256" key="8">
    <source>
        <dbReference type="SAM" id="MobiDB-lite"/>
    </source>
</evidence>
<dbReference type="HAMAP" id="MF_01478">
    <property type="entry name" value="Ribosomal_L12_arch"/>
    <property type="match status" value="1"/>
</dbReference>
<dbReference type="Ensembl" id="ENSVURT00010033400.1">
    <property type="protein sequence ID" value="ENSVURP00010029318.1"/>
    <property type="gene ID" value="ENSVURG00010022434.1"/>
</dbReference>
<keyword evidence="10" id="KW-1185">Reference proteome</keyword>
<evidence type="ECO:0000256" key="6">
    <source>
        <dbReference type="ARBA" id="ARBA00041116"/>
    </source>
</evidence>
<dbReference type="GO" id="GO:0002181">
    <property type="term" value="P:cytoplasmic translation"/>
    <property type="evidence" value="ECO:0007669"/>
    <property type="project" value="TreeGrafter"/>
</dbReference>
<proteinExistence type="inferred from homology"/>
<dbReference type="Gene3D" id="1.10.10.1410">
    <property type="match status" value="1"/>
</dbReference>
<dbReference type="GeneTree" id="ENSGT00940000163712"/>
<dbReference type="InterPro" id="IPR038716">
    <property type="entry name" value="P1/P2_N_sf"/>
</dbReference>
<organism evidence="9 10">
    <name type="scientific">Vombatus ursinus</name>
    <name type="common">Common wombat</name>
    <dbReference type="NCBI Taxonomy" id="29139"/>
    <lineage>
        <taxon>Eukaryota</taxon>
        <taxon>Metazoa</taxon>
        <taxon>Chordata</taxon>
        <taxon>Craniata</taxon>
        <taxon>Vertebrata</taxon>
        <taxon>Euteleostomi</taxon>
        <taxon>Mammalia</taxon>
        <taxon>Metatheria</taxon>
        <taxon>Diprotodontia</taxon>
        <taxon>Vombatidae</taxon>
        <taxon>Vombatus</taxon>
    </lineage>
</organism>
<reference evidence="10" key="1">
    <citation type="submission" date="2018-12" db="EMBL/GenBank/DDBJ databases">
        <authorList>
            <person name="Yazar S."/>
        </authorList>
    </citation>
    <scope>NUCLEOTIDE SEQUENCE [LARGE SCALE GENOMIC DNA]</scope>
</reference>
<name>A0A4X2LZ21_VOMUR</name>
<sequence>MAFSELTWIYSALILLNDEVTVTEDKINALIKAAGINVEPLWPELFEKALSSVNISSLICHVGVGGPAPAGGGAAPAGAASPAQLPQLRRRRKRKQKKESKESDDDMGLGLFDLIFFVTLNKKQLKKKYLPIAKLYLTNSRFKCYIY</sequence>
<dbReference type="OMA" id="CVCLAPI"/>
<dbReference type="STRING" id="29139.ENSVURP00010005203"/>
<evidence type="ECO:0000256" key="2">
    <source>
        <dbReference type="ARBA" id="ARBA00005436"/>
    </source>
</evidence>
<comment type="function">
    <text evidence="1">Plays an important role in the elongation step of protein synthesis.</text>
</comment>
<evidence type="ECO:0000256" key="5">
    <source>
        <dbReference type="ARBA" id="ARBA00038554"/>
    </source>
</evidence>
<evidence type="ECO:0000256" key="1">
    <source>
        <dbReference type="ARBA" id="ARBA00003362"/>
    </source>
</evidence>
<keyword evidence="3" id="KW-0689">Ribosomal protein</keyword>
<dbReference type="GO" id="GO:0043021">
    <property type="term" value="F:ribonucleoprotein complex binding"/>
    <property type="evidence" value="ECO:0007669"/>
    <property type="project" value="TreeGrafter"/>
</dbReference>
<dbReference type="PANTHER" id="PTHR45696:SF10">
    <property type="entry name" value="LARGE RIBOSOMAL SUBUNIT PROTEIN P1"/>
    <property type="match status" value="1"/>
</dbReference>
<dbReference type="InterPro" id="IPR027534">
    <property type="entry name" value="Ribosomal_P1/P2"/>
</dbReference>
<evidence type="ECO:0000313" key="9">
    <source>
        <dbReference type="Ensembl" id="ENSVURP00010029318.1"/>
    </source>
</evidence>
<reference evidence="9" key="2">
    <citation type="submission" date="2025-05" db="UniProtKB">
        <authorList>
            <consortium name="Ensembl"/>
        </authorList>
    </citation>
    <scope>IDENTIFICATION</scope>
</reference>
<dbReference type="GO" id="GO:0030295">
    <property type="term" value="F:protein kinase activator activity"/>
    <property type="evidence" value="ECO:0007669"/>
    <property type="project" value="TreeGrafter"/>
</dbReference>
<dbReference type="PANTHER" id="PTHR45696">
    <property type="entry name" value="60S ACIDIC RIBOSOMAL PROTEIN P1"/>
    <property type="match status" value="1"/>
</dbReference>
<dbReference type="Pfam" id="PF00428">
    <property type="entry name" value="Ribosomal_60s"/>
    <property type="match status" value="1"/>
</dbReference>
<dbReference type="CDD" id="cd05831">
    <property type="entry name" value="Ribosomal_P1"/>
    <property type="match status" value="1"/>
</dbReference>
<accession>A0A4X2LZ21</accession>
<dbReference type="GO" id="GO:0006414">
    <property type="term" value="P:translational elongation"/>
    <property type="evidence" value="ECO:0007669"/>
    <property type="project" value="InterPro"/>
</dbReference>
<comment type="subunit">
    <text evidence="5">Heterodimer with RPLP2 at the lateral ribosomal stalk of the large ribosomal subunit.</text>
</comment>
<evidence type="ECO:0000256" key="4">
    <source>
        <dbReference type="ARBA" id="ARBA00023274"/>
    </source>
</evidence>
<dbReference type="GO" id="GO:0003735">
    <property type="term" value="F:structural constituent of ribosome"/>
    <property type="evidence" value="ECO:0007669"/>
    <property type="project" value="InterPro"/>
</dbReference>
<dbReference type="GO" id="GO:0022625">
    <property type="term" value="C:cytosolic large ribosomal subunit"/>
    <property type="evidence" value="ECO:0007669"/>
    <property type="project" value="TreeGrafter"/>
</dbReference>
<evidence type="ECO:0000313" key="10">
    <source>
        <dbReference type="Proteomes" id="UP000314987"/>
    </source>
</evidence>